<feature type="signal peptide" evidence="1">
    <location>
        <begin position="1"/>
        <end position="29"/>
    </location>
</feature>
<comment type="caution">
    <text evidence="2">The sequence shown here is derived from an EMBL/GenBank/DDBJ whole genome shotgun (WGS) entry which is preliminary data.</text>
</comment>
<keyword evidence="1" id="KW-0732">Signal</keyword>
<name>A0ABX0FH53_9BURK</name>
<dbReference type="EMBL" id="JAADJT010000002">
    <property type="protein sequence ID" value="NGZ83827.1"/>
    <property type="molecule type" value="Genomic_DNA"/>
</dbReference>
<protein>
    <submittedName>
        <fullName evidence="2">Uncharacterized protein</fullName>
    </submittedName>
</protein>
<keyword evidence="3" id="KW-1185">Reference proteome</keyword>
<evidence type="ECO:0000313" key="2">
    <source>
        <dbReference type="EMBL" id="NGZ83827.1"/>
    </source>
</evidence>
<evidence type="ECO:0000313" key="3">
    <source>
        <dbReference type="Proteomes" id="UP000666369"/>
    </source>
</evidence>
<sequence>MKNNFCSYRLRTTIALSIGVLSFSFLANAGAQDDDRYIYKTIPAAGYWNSCEATREGALAWALRAQQNSAHEDCRDLGDGWNFHKISLEGYQGITPCRDGRSFKGYYERGQAVCKHLRPRDR</sequence>
<dbReference type="RefSeq" id="WP_166099926.1">
    <property type="nucleotide sequence ID" value="NZ_JAADJT010000002.1"/>
</dbReference>
<evidence type="ECO:0000256" key="1">
    <source>
        <dbReference type="SAM" id="SignalP"/>
    </source>
</evidence>
<gene>
    <name evidence="2" type="ORF">GW587_06100</name>
</gene>
<reference evidence="3" key="1">
    <citation type="submission" date="2023-07" db="EMBL/GenBank/DDBJ databases">
        <title>Duganella aceri sp. nov., isolated from tree sap.</title>
        <authorList>
            <person name="Kim I.S."/>
        </authorList>
    </citation>
    <scope>NUCLEOTIDE SEQUENCE [LARGE SCALE GENOMIC DNA]</scope>
    <source>
        <strain evidence="3">SAP-35</strain>
    </source>
</reference>
<accession>A0ABX0FH53</accession>
<dbReference type="Proteomes" id="UP000666369">
    <property type="component" value="Unassembled WGS sequence"/>
</dbReference>
<organism evidence="2 3">
    <name type="scientific">Duganella aceris</name>
    <dbReference type="NCBI Taxonomy" id="2703883"/>
    <lineage>
        <taxon>Bacteria</taxon>
        <taxon>Pseudomonadati</taxon>
        <taxon>Pseudomonadota</taxon>
        <taxon>Betaproteobacteria</taxon>
        <taxon>Burkholderiales</taxon>
        <taxon>Oxalobacteraceae</taxon>
        <taxon>Telluria group</taxon>
        <taxon>Duganella</taxon>
    </lineage>
</organism>
<proteinExistence type="predicted"/>
<feature type="chain" id="PRO_5047346753" evidence="1">
    <location>
        <begin position="30"/>
        <end position="122"/>
    </location>
</feature>